<keyword evidence="4" id="KW-0378">Hydrolase</keyword>
<dbReference type="PANTHER" id="PTHR45626:SF52">
    <property type="entry name" value="SINGLE-STRANDED DNA-DEPENDENT ATPASE (EUROFUNG)"/>
    <property type="match status" value="1"/>
</dbReference>
<dbReference type="PROSITE" id="PS50089">
    <property type="entry name" value="ZF_RING_2"/>
    <property type="match status" value="1"/>
</dbReference>
<dbReference type="GO" id="GO:0008270">
    <property type="term" value="F:zinc ion binding"/>
    <property type="evidence" value="ECO:0007669"/>
    <property type="project" value="UniProtKB-KW"/>
</dbReference>
<name>C7ZE86_FUSV7</name>
<evidence type="ECO:0000256" key="1">
    <source>
        <dbReference type="ARBA" id="ARBA00022723"/>
    </source>
</evidence>
<feature type="compositionally biased region" description="Basic and acidic residues" evidence="8">
    <location>
        <begin position="1"/>
        <end position="29"/>
    </location>
</feature>
<evidence type="ECO:0000313" key="12">
    <source>
        <dbReference type="EMBL" id="EEU37690.1"/>
    </source>
</evidence>
<dbReference type="Gene3D" id="3.40.50.10810">
    <property type="entry name" value="Tandem AAA-ATPase domain"/>
    <property type="match status" value="1"/>
</dbReference>
<dbReference type="eggNOG" id="KOG1001">
    <property type="taxonomic scope" value="Eukaryota"/>
</dbReference>
<evidence type="ECO:0008006" key="14">
    <source>
        <dbReference type="Google" id="ProtNLM"/>
    </source>
</evidence>
<dbReference type="SMART" id="SM00487">
    <property type="entry name" value="DEXDc"/>
    <property type="match status" value="1"/>
</dbReference>
<dbReference type="PROSITE" id="PS51194">
    <property type="entry name" value="HELICASE_CTER"/>
    <property type="match status" value="1"/>
</dbReference>
<feature type="domain" description="RING-type" evidence="9">
    <location>
        <begin position="693"/>
        <end position="739"/>
    </location>
</feature>
<dbReference type="GO" id="GO:0005634">
    <property type="term" value="C:nucleus"/>
    <property type="evidence" value="ECO:0007669"/>
    <property type="project" value="TreeGrafter"/>
</dbReference>
<feature type="region of interest" description="Disordered" evidence="8">
    <location>
        <begin position="67"/>
        <end position="101"/>
    </location>
</feature>
<dbReference type="GO" id="GO:0005524">
    <property type="term" value="F:ATP binding"/>
    <property type="evidence" value="ECO:0007669"/>
    <property type="project" value="UniProtKB-KW"/>
</dbReference>
<evidence type="ECO:0000256" key="3">
    <source>
        <dbReference type="ARBA" id="ARBA00022771"/>
    </source>
</evidence>
<keyword evidence="6" id="KW-0067">ATP-binding</keyword>
<dbReference type="InParanoid" id="C7ZE86"/>
<evidence type="ECO:0000256" key="6">
    <source>
        <dbReference type="ARBA" id="ARBA00022840"/>
    </source>
</evidence>
<proteinExistence type="predicted"/>
<dbReference type="InterPro" id="IPR050628">
    <property type="entry name" value="SNF2_RAD54_helicase_TF"/>
</dbReference>
<evidence type="ECO:0000259" key="9">
    <source>
        <dbReference type="PROSITE" id="PS50089"/>
    </source>
</evidence>
<evidence type="ECO:0000313" key="13">
    <source>
        <dbReference type="Proteomes" id="UP000005206"/>
    </source>
</evidence>
<evidence type="ECO:0000259" key="11">
    <source>
        <dbReference type="PROSITE" id="PS51194"/>
    </source>
</evidence>
<evidence type="ECO:0000259" key="10">
    <source>
        <dbReference type="PROSITE" id="PS51192"/>
    </source>
</evidence>
<dbReference type="Proteomes" id="UP000005206">
    <property type="component" value="Chromosome 12"/>
</dbReference>
<dbReference type="STRING" id="660122.C7ZE86"/>
<keyword evidence="2" id="KW-0547">Nucleotide-binding</keyword>
<dbReference type="SMART" id="SM00490">
    <property type="entry name" value="HELICc"/>
    <property type="match status" value="1"/>
</dbReference>
<dbReference type="AlphaFoldDB" id="C7ZE86"/>
<feature type="region of interest" description="Disordered" evidence="8">
    <location>
        <begin position="1"/>
        <end position="50"/>
    </location>
</feature>
<dbReference type="InterPro" id="IPR001650">
    <property type="entry name" value="Helicase_C-like"/>
</dbReference>
<feature type="compositionally biased region" description="Polar residues" evidence="8">
    <location>
        <begin position="78"/>
        <end position="101"/>
    </location>
</feature>
<dbReference type="InterPro" id="IPR038718">
    <property type="entry name" value="SNF2-like_sf"/>
</dbReference>
<dbReference type="InterPro" id="IPR014001">
    <property type="entry name" value="Helicase_ATP-bd"/>
</dbReference>
<dbReference type="GO" id="GO:0016787">
    <property type="term" value="F:hydrolase activity"/>
    <property type="evidence" value="ECO:0007669"/>
    <property type="project" value="UniProtKB-KW"/>
</dbReference>
<keyword evidence="13" id="KW-1185">Reference proteome</keyword>
<dbReference type="KEGG" id="nhe:NECHADRAFT_87480"/>
<keyword evidence="1" id="KW-0479">Metal-binding</keyword>
<dbReference type="HOGENOM" id="CLU_000315_2_7_1"/>
<gene>
    <name evidence="12" type="primary">CHR2129</name>
    <name evidence="12" type="ORF">NECHADRAFT_87480</name>
</gene>
<evidence type="ECO:0000256" key="4">
    <source>
        <dbReference type="ARBA" id="ARBA00022801"/>
    </source>
</evidence>
<dbReference type="OMA" id="WHERDDT"/>
<dbReference type="CDD" id="cd18793">
    <property type="entry name" value="SF2_C_SNF"/>
    <property type="match status" value="1"/>
</dbReference>
<dbReference type="PROSITE" id="PS00518">
    <property type="entry name" value="ZF_RING_1"/>
    <property type="match status" value="1"/>
</dbReference>
<dbReference type="GO" id="GO:0006281">
    <property type="term" value="P:DNA repair"/>
    <property type="evidence" value="ECO:0007669"/>
    <property type="project" value="TreeGrafter"/>
</dbReference>
<dbReference type="RefSeq" id="XP_003043403.1">
    <property type="nucleotide sequence ID" value="XM_003043357.1"/>
</dbReference>
<dbReference type="SUPFAM" id="SSF52540">
    <property type="entry name" value="P-loop containing nucleoside triphosphate hydrolases"/>
    <property type="match status" value="2"/>
</dbReference>
<feature type="domain" description="Helicase ATP-binding" evidence="10">
    <location>
        <begin position="360"/>
        <end position="553"/>
    </location>
</feature>
<dbReference type="Gene3D" id="3.40.50.300">
    <property type="entry name" value="P-loop containing nucleotide triphosphate hydrolases"/>
    <property type="match status" value="1"/>
</dbReference>
<feature type="domain" description="Helicase C-terminal" evidence="11">
    <location>
        <begin position="775"/>
        <end position="936"/>
    </location>
</feature>
<dbReference type="InterPro" id="IPR017907">
    <property type="entry name" value="Znf_RING_CS"/>
</dbReference>
<evidence type="ECO:0000256" key="7">
    <source>
        <dbReference type="PROSITE-ProRule" id="PRU00175"/>
    </source>
</evidence>
<dbReference type="GeneID" id="9669288"/>
<reference evidence="12 13" key="1">
    <citation type="journal article" date="2009" name="PLoS Genet.">
        <title>The genome of Nectria haematococca: contribution of supernumerary chromosomes to gene expansion.</title>
        <authorList>
            <person name="Coleman J.J."/>
            <person name="Rounsley S.D."/>
            <person name="Rodriguez-Carres M."/>
            <person name="Kuo A."/>
            <person name="Wasmann C.C."/>
            <person name="Grimwood J."/>
            <person name="Schmutz J."/>
            <person name="Taga M."/>
            <person name="White G.J."/>
            <person name="Zhou S."/>
            <person name="Schwartz D.C."/>
            <person name="Freitag M."/>
            <person name="Ma L.J."/>
            <person name="Danchin E.G."/>
            <person name="Henrissat B."/>
            <person name="Coutinho P.M."/>
            <person name="Nelson D.R."/>
            <person name="Straney D."/>
            <person name="Napoli C.A."/>
            <person name="Barker B.M."/>
            <person name="Gribskov M."/>
            <person name="Rep M."/>
            <person name="Kroken S."/>
            <person name="Molnar I."/>
            <person name="Rensing C."/>
            <person name="Kennell J.C."/>
            <person name="Zamora J."/>
            <person name="Farman M.L."/>
            <person name="Selker E.U."/>
            <person name="Salamov A."/>
            <person name="Shapiro H."/>
            <person name="Pangilinan J."/>
            <person name="Lindquist E."/>
            <person name="Lamers C."/>
            <person name="Grigoriev I.V."/>
            <person name="Geiser D.M."/>
            <person name="Covert S.F."/>
            <person name="Temporini E."/>
            <person name="Vanetten H.D."/>
        </authorList>
    </citation>
    <scope>NUCLEOTIDE SEQUENCE [LARGE SCALE GENOMIC DNA]</scope>
    <source>
        <strain evidence="13">ATCC MYA-4622 / CBS 123669 / FGSC 9596 / NRRL 45880 / 77-13-4</strain>
    </source>
</reference>
<dbReference type="PROSITE" id="PS51192">
    <property type="entry name" value="HELICASE_ATP_BIND_1"/>
    <property type="match status" value="1"/>
</dbReference>
<dbReference type="EMBL" id="GG698921">
    <property type="protein sequence ID" value="EEU37690.1"/>
    <property type="molecule type" value="Genomic_DNA"/>
</dbReference>
<dbReference type="CDD" id="cd18008">
    <property type="entry name" value="DEXDc_SHPRH-like"/>
    <property type="match status" value="1"/>
</dbReference>
<dbReference type="OrthoDB" id="448448at2759"/>
<organism evidence="12 13">
    <name type="scientific">Fusarium vanettenii (strain ATCC MYA-4622 / CBS 123669 / FGSC 9596 / NRRL 45880 / 77-13-4)</name>
    <name type="common">Fusarium solani subsp. pisi</name>
    <dbReference type="NCBI Taxonomy" id="660122"/>
    <lineage>
        <taxon>Eukaryota</taxon>
        <taxon>Fungi</taxon>
        <taxon>Dikarya</taxon>
        <taxon>Ascomycota</taxon>
        <taxon>Pezizomycotina</taxon>
        <taxon>Sordariomycetes</taxon>
        <taxon>Hypocreomycetidae</taxon>
        <taxon>Hypocreales</taxon>
        <taxon>Nectriaceae</taxon>
        <taxon>Fusarium</taxon>
        <taxon>Fusarium solani species complex</taxon>
        <taxon>Fusarium vanettenii</taxon>
    </lineage>
</organism>
<dbReference type="InterPro" id="IPR027417">
    <property type="entry name" value="P-loop_NTPase"/>
</dbReference>
<accession>C7ZE86</accession>
<evidence type="ECO:0000256" key="2">
    <source>
        <dbReference type="ARBA" id="ARBA00022741"/>
    </source>
</evidence>
<dbReference type="InterPro" id="IPR049730">
    <property type="entry name" value="SNF2/RAD54-like_C"/>
</dbReference>
<dbReference type="PANTHER" id="PTHR45626">
    <property type="entry name" value="TRANSCRIPTION TERMINATION FACTOR 2-RELATED"/>
    <property type="match status" value="1"/>
</dbReference>
<dbReference type="GO" id="GO:0008094">
    <property type="term" value="F:ATP-dependent activity, acting on DNA"/>
    <property type="evidence" value="ECO:0007669"/>
    <property type="project" value="TreeGrafter"/>
</dbReference>
<dbReference type="InterPro" id="IPR000330">
    <property type="entry name" value="SNF2_N"/>
</dbReference>
<sequence length="939" mass="103895">MARVPDKRPHSLKSREGPTKKTKLSHCDSGEVTSESSGRRRARDASVIDAGPVCGNSISEPICILSSDEDEELPPPKTSATNAKRTAASLPTSNAAASESTFPRATTPVKPYDVCFGMLLVQATCTEDATVPSECSPVTLGFEGRLLRVYPKDSSERIAVVFSHALFRLVNEFAVTLTATACGRRQRVFDASERAMAKIGGMKVCSLRIICYGFLQQSHDVADILAKGDLFLQHPGPAEVDRAVKYLNPQYLLPPGEDFPDIEKLSIYSCCSGGGARSSASRDELGEHEQSQIFKIFNTAYEEKGVMAMIEPSPRLVTTLKRHQIEALVMMVEKEAGVAVRYDASPANCWWNTCRCTVELSMTPPSIQTDLSKEMGLGKTLSALSLICHSLDQWEKDPSLTQGMPKTTLIITPKSTIYGWEAQIKTHIRPNKIRWITYHGSRRHEVWDDIDSYDIVLTTYDTIRSDRAKSSPLFEKDWARIVLDEGEDLSLSAGDILPTTDHSRKAHRIRNRGSKIFQDVCNLQAESRWCLTGTPIQNYLDDFGSLLSFIRVPPFETKDQFDSHIAEPVKQRKCQGLEMLRKVVAATCLRRTKADHAKMLNLPDKIPHTECVDMSRNDRQLYQFFKRFSYLTAGLDKTSKKKAATNILVLISMLRLICDHGEALLPDSALTAWRKRDETALTWEMLESTTKRCVSCDCQIEELGAAESLTEALGCGHLLCGDCAAKLRGSASQLPCPKCGITASMSPPAENSSGLPMSRTAFGGPLRPRYAPSAKVEALLRNISERQQRPGQNSKPNKSVIFSFWTKMLDLIGVALEDKGMKFCRIDGQASMSQRKQAIATFGNDPECNIMLASIGAVGEGIDLVCANSVHIIEPHWNPMAEAQAIDRVHRIGQQQEVDVVRYIVNDSIELVMPPSHEQLMTFRVVGADFCIAKTLGVP</sequence>
<dbReference type="Pfam" id="PF00271">
    <property type="entry name" value="Helicase_C"/>
    <property type="match status" value="1"/>
</dbReference>
<evidence type="ECO:0000256" key="5">
    <source>
        <dbReference type="ARBA" id="ARBA00022833"/>
    </source>
</evidence>
<protein>
    <recommendedName>
        <fullName evidence="14">RING-type domain-containing protein</fullName>
    </recommendedName>
</protein>
<keyword evidence="3 7" id="KW-0863">Zinc-finger</keyword>
<dbReference type="Pfam" id="PF00176">
    <property type="entry name" value="SNF2-rel_dom"/>
    <property type="match status" value="2"/>
</dbReference>
<keyword evidence="5" id="KW-0862">Zinc</keyword>
<dbReference type="InterPro" id="IPR001841">
    <property type="entry name" value="Znf_RING"/>
</dbReference>
<evidence type="ECO:0000256" key="8">
    <source>
        <dbReference type="SAM" id="MobiDB-lite"/>
    </source>
</evidence>
<dbReference type="VEuPathDB" id="FungiDB:NECHADRAFT_87480"/>